<protein>
    <recommendedName>
        <fullName evidence="3">MHD domain-containing protein</fullName>
    </recommendedName>
</protein>
<feature type="compositionally biased region" description="Low complexity" evidence="2">
    <location>
        <begin position="546"/>
        <end position="557"/>
    </location>
</feature>
<dbReference type="InterPro" id="IPR028565">
    <property type="entry name" value="MHD"/>
</dbReference>
<dbReference type="Pfam" id="PF10291">
    <property type="entry name" value="muHD"/>
    <property type="match status" value="1"/>
</dbReference>
<dbReference type="Gene3D" id="1.20.1270.60">
    <property type="entry name" value="Arfaptin homology (AH) domain/BAR domain"/>
    <property type="match status" value="1"/>
</dbReference>
<evidence type="ECO:0000256" key="2">
    <source>
        <dbReference type="SAM" id="MobiDB-lite"/>
    </source>
</evidence>
<gene>
    <name evidence="4" type="ORF">UA08_00900</name>
</gene>
<evidence type="ECO:0000313" key="4">
    <source>
        <dbReference type="EMBL" id="OKL63733.1"/>
    </source>
</evidence>
<dbReference type="GeneID" id="31000655"/>
<dbReference type="GO" id="GO:0006897">
    <property type="term" value="P:endocytosis"/>
    <property type="evidence" value="ECO:0007669"/>
    <property type="project" value="UniProtKB-KW"/>
</dbReference>
<feature type="region of interest" description="Disordered" evidence="2">
    <location>
        <begin position="416"/>
        <end position="435"/>
    </location>
</feature>
<proteinExistence type="predicted"/>
<dbReference type="CDD" id="cd07650">
    <property type="entry name" value="F-BAR_Syp1p_like"/>
    <property type="match status" value="1"/>
</dbReference>
<dbReference type="AlphaFoldDB" id="A0A225AVT7"/>
<dbReference type="RefSeq" id="XP_020123854.1">
    <property type="nucleotide sequence ID" value="XM_020260758.1"/>
</dbReference>
<dbReference type="EMBL" id="LFMY01000001">
    <property type="protein sequence ID" value="OKL63733.1"/>
    <property type="molecule type" value="Genomic_DNA"/>
</dbReference>
<dbReference type="OrthoDB" id="331602at2759"/>
<name>A0A225AVT7_TALAT</name>
<dbReference type="Proteomes" id="UP000214365">
    <property type="component" value="Unassembled WGS sequence"/>
</dbReference>
<dbReference type="InterPro" id="IPR018808">
    <property type="entry name" value="Muniscin_C"/>
</dbReference>
<evidence type="ECO:0000256" key="1">
    <source>
        <dbReference type="ARBA" id="ARBA00022583"/>
    </source>
</evidence>
<keyword evidence="5" id="KW-1185">Reference proteome</keyword>
<feature type="compositionally biased region" description="Polar residues" evidence="2">
    <location>
        <begin position="526"/>
        <end position="536"/>
    </location>
</feature>
<feature type="region of interest" description="Disordered" evidence="2">
    <location>
        <begin position="253"/>
        <end position="396"/>
    </location>
</feature>
<dbReference type="FunFam" id="1.20.1270.60:FF:000102">
    <property type="entry name" value="WGS project CABT00000000 data, contig 2.23"/>
    <property type="match status" value="1"/>
</dbReference>
<organism evidence="4 5">
    <name type="scientific">Talaromyces atroroseus</name>
    <dbReference type="NCBI Taxonomy" id="1441469"/>
    <lineage>
        <taxon>Eukaryota</taxon>
        <taxon>Fungi</taxon>
        <taxon>Dikarya</taxon>
        <taxon>Ascomycota</taxon>
        <taxon>Pezizomycotina</taxon>
        <taxon>Eurotiomycetes</taxon>
        <taxon>Eurotiomycetidae</taxon>
        <taxon>Eurotiales</taxon>
        <taxon>Trichocomaceae</taxon>
        <taxon>Talaromyces</taxon>
        <taxon>Talaromyces sect. Trachyspermi</taxon>
    </lineage>
</organism>
<dbReference type="PANTHER" id="PTHR23065:SF54">
    <property type="entry name" value="SUPPRESSOR OF YEAST PROFILIN DELETION"/>
    <property type="match status" value="1"/>
</dbReference>
<reference evidence="4 5" key="1">
    <citation type="submission" date="2015-06" db="EMBL/GenBank/DDBJ databases">
        <title>Talaromyces atroroseus IBT 11181 draft genome.</title>
        <authorList>
            <person name="Rasmussen K.B."/>
            <person name="Rasmussen S."/>
            <person name="Petersen B."/>
            <person name="Sicheritz-Ponten T."/>
            <person name="Mortensen U.H."/>
            <person name="Thrane U."/>
        </authorList>
    </citation>
    <scope>NUCLEOTIDE SEQUENCE [LARGE SCALE GENOMIC DNA]</scope>
    <source>
        <strain evidence="4 5">IBT 11181</strain>
    </source>
</reference>
<dbReference type="STRING" id="1441469.A0A225AVT7"/>
<dbReference type="PANTHER" id="PTHR23065">
    <property type="entry name" value="PROLINE-SERINE-THREONINE PHOSPHATASE INTERACTING PROTEIN 1"/>
    <property type="match status" value="1"/>
</dbReference>
<feature type="domain" description="MHD" evidence="3">
    <location>
        <begin position="590"/>
        <end position="871"/>
    </location>
</feature>
<feature type="compositionally biased region" description="Polar residues" evidence="2">
    <location>
        <begin position="416"/>
        <end position="428"/>
    </location>
</feature>
<accession>A0A225AVT7</accession>
<dbReference type="SUPFAM" id="SSF103657">
    <property type="entry name" value="BAR/IMD domain-like"/>
    <property type="match status" value="1"/>
</dbReference>
<sequence>MELSRQEYPALLTVLQPNQATTVLNDRIRLINKVNADIADWLQERRRIEETYVQGLRKLARRPQLEGGASLGVFQLPWNRITAATEALAASHEVLASKIEDDVERPLRDYGSKNRELSSMPTVQADLTNLAKSLDTAQKKLDKAKEKGSRGADKIAAASSAVTEATQQWESRAPFVFEQLQAIDESRLNHLRDVLTQLQTHETDQIERTRQTAESCLNALLNVQTEDEIKTFAARLNGGREPTLNRGNTVPAAAAAPAPAHSDVAELPPPPPIQDDAASQYSNRSGRVVREPPPVPEPRNTPRMGGLRRLGTVMNRRKSVVLGSGMSLPSSEKKSRPAFGFRRGDSSQNVHAQLPSTPPGRDTHSIASESIGSPSGTIPASRDTHAPEDSTVITPIPETAETIATTNGLASTHTAAELPSTATNQVQVDSEGYSERPRLLDDITQAQREASGLDDTGLNLTIRDQPIHEDETQAKQAMDDMANTLRMQGLQSGMRRNASTIRGRRDVRNTAFIAPSTASEILPPTVSRTLPATSPSEEPEASTPVAAATLSKAAASPSHEERAMSDTTSIHSSHTLHAISGPVSHPELHEPGLNASIIETVNSWFESGNVTKSFVVGELALAYNATGGSTTSESTVRLDNFALLEKVAANPHFVTEVSTTNDDKRGEYNVTLDKIARSIPTVAFKYQLHLAPTNLSSYSPVLFRPVWHIEEFQASVIVFYSVNPAFMSTVASTSIFLKNVVITVNLNLSSEDEITKQPREVVRATSAVMYPNTGALFRRKQSAVVWKIPELEVRAGGEEKFLARFTSSASWPRQGKVEAKFEHHTTDSSSRLSLSVAESAALAAAEHDPFADEGAATSTSASTSTTWKEVHTARKLVAGKYVAV</sequence>
<keyword evidence="1" id="KW-0254">Endocytosis</keyword>
<dbReference type="InterPro" id="IPR027267">
    <property type="entry name" value="AH/BAR_dom_sf"/>
</dbReference>
<comment type="caution">
    <text evidence="4">The sequence shown here is derived from an EMBL/GenBank/DDBJ whole genome shotgun (WGS) entry which is preliminary data.</text>
</comment>
<dbReference type="GO" id="GO:0032185">
    <property type="term" value="P:septin cytoskeleton organization"/>
    <property type="evidence" value="ECO:0007669"/>
    <property type="project" value="TreeGrafter"/>
</dbReference>
<dbReference type="GO" id="GO:0005886">
    <property type="term" value="C:plasma membrane"/>
    <property type="evidence" value="ECO:0007669"/>
    <property type="project" value="TreeGrafter"/>
</dbReference>
<feature type="region of interest" description="Disordered" evidence="2">
    <location>
        <begin position="526"/>
        <end position="571"/>
    </location>
</feature>
<dbReference type="SMART" id="SM00055">
    <property type="entry name" value="FCH"/>
    <property type="match status" value="1"/>
</dbReference>
<dbReference type="GO" id="GO:0030139">
    <property type="term" value="C:endocytic vesicle"/>
    <property type="evidence" value="ECO:0007669"/>
    <property type="project" value="TreeGrafter"/>
</dbReference>
<dbReference type="PROSITE" id="PS51072">
    <property type="entry name" value="MHD"/>
    <property type="match status" value="1"/>
</dbReference>
<dbReference type="Pfam" id="PF00611">
    <property type="entry name" value="FCH"/>
    <property type="match status" value="1"/>
</dbReference>
<feature type="compositionally biased region" description="Polar residues" evidence="2">
    <location>
        <begin position="346"/>
        <end position="355"/>
    </location>
</feature>
<dbReference type="InterPro" id="IPR001060">
    <property type="entry name" value="FCH_dom"/>
</dbReference>
<evidence type="ECO:0000313" key="5">
    <source>
        <dbReference type="Proteomes" id="UP000214365"/>
    </source>
</evidence>
<evidence type="ECO:0000259" key="3">
    <source>
        <dbReference type="PROSITE" id="PS51072"/>
    </source>
</evidence>
<dbReference type="GO" id="GO:0032153">
    <property type="term" value="C:cell division site"/>
    <property type="evidence" value="ECO:0007669"/>
    <property type="project" value="TreeGrafter"/>
</dbReference>
<feature type="compositionally biased region" description="Polar residues" evidence="2">
    <location>
        <begin position="365"/>
        <end position="378"/>
    </location>
</feature>